<evidence type="ECO:0000313" key="1">
    <source>
        <dbReference type="EMBL" id="CAE8621333.1"/>
    </source>
</evidence>
<dbReference type="AlphaFoldDB" id="A0A813G429"/>
<protein>
    <submittedName>
        <fullName evidence="1">Uncharacterized protein</fullName>
    </submittedName>
</protein>
<sequence length="640" mass="66406">MGEIIEDQLRNAHEVARAVDSAASALRAVTDCSLRERQRLEAAILLRAWLRKTKAPPEGFGLLRDVIEAFLNLDDLPHVARQLEAALQALAPALSDSEVWQQVVQLLQSSAWAPLRGIGAGHQHLGRASRAATALQRLVCAALAGHQDSDGQDASCFDTLRSVCDTCVPDVLIAVSLACRCSDWQQLLELAATASKLHAKVLVFLLDEDPSFESDNSPPSSFTDERWCELFEGAVAGGFVAPFSSSADEPSAAAAVAAARAEKWALRALCGWADIGSESEGIADDAPAPVTQGVKLFFLSARCARAVATAGLRSPSSVARLQSLRYSRRCLEAGGEVAAAGLGDPERLLAALCRALALSGEEWGDWLEANSDNGAAVVRAAVRREDAMVAALATTSIGAEVDACEDGARLPGSESEPILALAAFIRRWPEVAAAALRALGHVLSADSAKAQAAAAAVAGWTGIEESAWAGSPPPPESERAVLLAARLAWAVPRLGAACPALQLPAISEMALQWAVLEAGRGQASPPVLHTALRLLAGLAEQFLASERLVAAAHSGIGPPPPPVAAGLAALRAAGARLGDASLPVRHAAVGACAAWLHALGRMGALSSDAGRHVSSLETLSVTVLEVALQCGEDLGDDGLV</sequence>
<dbReference type="EMBL" id="CAJNNV010027710">
    <property type="protein sequence ID" value="CAE8621333.1"/>
    <property type="molecule type" value="Genomic_DNA"/>
</dbReference>
<evidence type="ECO:0000313" key="2">
    <source>
        <dbReference type="Proteomes" id="UP000654075"/>
    </source>
</evidence>
<feature type="non-terminal residue" evidence="1">
    <location>
        <position position="640"/>
    </location>
</feature>
<accession>A0A813G429</accession>
<gene>
    <name evidence="1" type="ORF">PGLA1383_LOCUS38853</name>
</gene>
<name>A0A813G429_POLGL</name>
<proteinExistence type="predicted"/>
<reference evidence="1" key="1">
    <citation type="submission" date="2021-02" db="EMBL/GenBank/DDBJ databases">
        <authorList>
            <person name="Dougan E. K."/>
            <person name="Rhodes N."/>
            <person name="Thang M."/>
            <person name="Chan C."/>
        </authorList>
    </citation>
    <scope>NUCLEOTIDE SEQUENCE</scope>
</reference>
<keyword evidence="2" id="KW-1185">Reference proteome</keyword>
<dbReference type="Proteomes" id="UP000654075">
    <property type="component" value="Unassembled WGS sequence"/>
</dbReference>
<organism evidence="1 2">
    <name type="scientific">Polarella glacialis</name>
    <name type="common">Dinoflagellate</name>
    <dbReference type="NCBI Taxonomy" id="89957"/>
    <lineage>
        <taxon>Eukaryota</taxon>
        <taxon>Sar</taxon>
        <taxon>Alveolata</taxon>
        <taxon>Dinophyceae</taxon>
        <taxon>Suessiales</taxon>
        <taxon>Suessiaceae</taxon>
        <taxon>Polarella</taxon>
    </lineage>
</organism>
<comment type="caution">
    <text evidence="1">The sequence shown here is derived from an EMBL/GenBank/DDBJ whole genome shotgun (WGS) entry which is preliminary data.</text>
</comment>